<proteinExistence type="predicted"/>
<evidence type="ECO:0000313" key="2">
    <source>
        <dbReference type="Proteomes" id="UP000192468"/>
    </source>
</evidence>
<dbReference type="EMBL" id="FWXH01000002">
    <property type="protein sequence ID" value="SMC18797.1"/>
    <property type="molecule type" value="Genomic_DNA"/>
</dbReference>
<organism evidence="1 2">
    <name type="scientific">Clostridium acidisoli DSM 12555</name>
    <dbReference type="NCBI Taxonomy" id="1121291"/>
    <lineage>
        <taxon>Bacteria</taxon>
        <taxon>Bacillati</taxon>
        <taxon>Bacillota</taxon>
        <taxon>Clostridia</taxon>
        <taxon>Eubacteriales</taxon>
        <taxon>Clostridiaceae</taxon>
        <taxon>Clostridium</taxon>
    </lineage>
</organism>
<reference evidence="1 2" key="1">
    <citation type="submission" date="2017-04" db="EMBL/GenBank/DDBJ databases">
        <authorList>
            <person name="Afonso C.L."/>
            <person name="Miller P.J."/>
            <person name="Scott M.A."/>
            <person name="Spackman E."/>
            <person name="Goraichik I."/>
            <person name="Dimitrov K.M."/>
            <person name="Suarez D.L."/>
            <person name="Swayne D.E."/>
        </authorList>
    </citation>
    <scope>NUCLEOTIDE SEQUENCE [LARGE SCALE GENOMIC DNA]</scope>
    <source>
        <strain evidence="1 2">DSM 12555</strain>
    </source>
</reference>
<dbReference type="Proteomes" id="UP000192468">
    <property type="component" value="Unassembled WGS sequence"/>
</dbReference>
<accession>A0A1W1X4L3</accession>
<dbReference type="AlphaFoldDB" id="A0A1W1X4L3"/>
<dbReference type="STRING" id="1121291.SAMN02745134_00665"/>
<name>A0A1W1X4L3_9CLOT</name>
<keyword evidence="2" id="KW-1185">Reference proteome</keyword>
<protein>
    <submittedName>
        <fullName evidence="1">Uncharacterized protein</fullName>
    </submittedName>
</protein>
<dbReference type="RefSeq" id="WP_278326709.1">
    <property type="nucleotide sequence ID" value="NZ_FWXH01000002.1"/>
</dbReference>
<gene>
    <name evidence="1" type="ORF">SAMN02745134_00665</name>
</gene>
<evidence type="ECO:0000313" key="1">
    <source>
        <dbReference type="EMBL" id="SMC18797.1"/>
    </source>
</evidence>
<sequence length="44" mass="5112">MEEAVNEINWGKIMDKFALYNGVITEFWKTNSIIAIVIIIKNKI</sequence>